<dbReference type="EMBL" id="QFPO01000012">
    <property type="protein sequence ID" value="PZQ12509.1"/>
    <property type="molecule type" value="Genomic_DNA"/>
</dbReference>
<feature type="signal peptide" evidence="1">
    <location>
        <begin position="1"/>
        <end position="30"/>
    </location>
</feature>
<accession>A0A2W5K925</accession>
<keyword evidence="1" id="KW-0732">Signal</keyword>
<dbReference type="Proteomes" id="UP000249046">
    <property type="component" value="Unassembled WGS sequence"/>
</dbReference>
<dbReference type="AlphaFoldDB" id="A0A2W5K925"/>
<evidence type="ECO:0000313" key="2">
    <source>
        <dbReference type="EMBL" id="PZQ12509.1"/>
    </source>
</evidence>
<organism evidence="2 3">
    <name type="scientific">Rhodanobacter denitrificans</name>
    <dbReference type="NCBI Taxonomy" id="666685"/>
    <lineage>
        <taxon>Bacteria</taxon>
        <taxon>Pseudomonadati</taxon>
        <taxon>Pseudomonadota</taxon>
        <taxon>Gammaproteobacteria</taxon>
        <taxon>Lysobacterales</taxon>
        <taxon>Rhodanobacteraceae</taxon>
        <taxon>Rhodanobacter</taxon>
    </lineage>
</organism>
<evidence type="ECO:0008006" key="4">
    <source>
        <dbReference type="Google" id="ProtNLM"/>
    </source>
</evidence>
<dbReference type="PROSITE" id="PS51257">
    <property type="entry name" value="PROKAR_LIPOPROTEIN"/>
    <property type="match status" value="1"/>
</dbReference>
<name>A0A2W5K925_9GAMM</name>
<protein>
    <recommendedName>
        <fullName evidence="4">Lipoprotein</fullName>
    </recommendedName>
</protein>
<reference evidence="2 3" key="1">
    <citation type="submission" date="2017-08" db="EMBL/GenBank/DDBJ databases">
        <title>Infants hospitalized years apart are colonized by the same room-sourced microbial strains.</title>
        <authorList>
            <person name="Brooks B."/>
            <person name="Olm M.R."/>
            <person name="Firek B.A."/>
            <person name="Baker R."/>
            <person name="Thomas B.C."/>
            <person name="Morowitz M.J."/>
            <person name="Banfield J.F."/>
        </authorList>
    </citation>
    <scope>NUCLEOTIDE SEQUENCE [LARGE SCALE GENOMIC DNA]</scope>
    <source>
        <strain evidence="2">S2_005_003_R2_42</strain>
    </source>
</reference>
<evidence type="ECO:0000313" key="3">
    <source>
        <dbReference type="Proteomes" id="UP000249046"/>
    </source>
</evidence>
<proteinExistence type="predicted"/>
<evidence type="ECO:0000256" key="1">
    <source>
        <dbReference type="SAM" id="SignalP"/>
    </source>
</evidence>
<feature type="chain" id="PRO_5015989817" description="Lipoprotein" evidence="1">
    <location>
        <begin position="31"/>
        <end position="242"/>
    </location>
</feature>
<sequence>MSIVPSRFASRSALALLAGLLAACSGSDRAPAPAAPAAPAVNTQLAKEIAMYEDLLKSQSYELAAPIGQDIVQRFPDSPEAAKVKQTLAEVQAKAEATTTRRRLERLWSYQTGTSESGGTQNTASIYSSGGAAEERIRLVLRRHSEWGLSVYLFGSGKGFVCRDVCRLPATFDGQAAAIEAYLPETGEPALFIKDEKGFIARMSKTGVITLEATLKDGGKRRFEFEVGGYDAAKFPELAKKK</sequence>
<comment type="caution">
    <text evidence="2">The sequence shown here is derived from an EMBL/GenBank/DDBJ whole genome shotgun (WGS) entry which is preliminary data.</text>
</comment>
<gene>
    <name evidence="2" type="ORF">DI564_12740</name>
</gene>